<dbReference type="GO" id="GO:0004163">
    <property type="term" value="F:diphosphomevalonate decarboxylase activity"/>
    <property type="evidence" value="ECO:0007669"/>
    <property type="project" value="UniProtKB-EC"/>
</dbReference>
<feature type="domain" description="Mvd1 C-terminal" evidence="8">
    <location>
        <begin position="174"/>
        <end position="306"/>
    </location>
</feature>
<proteinExistence type="inferred from homology"/>
<dbReference type="GO" id="GO:0005829">
    <property type="term" value="C:cytosol"/>
    <property type="evidence" value="ECO:0007669"/>
    <property type="project" value="InterPro"/>
</dbReference>
<dbReference type="InterPro" id="IPR053859">
    <property type="entry name" value="MVD-like_N"/>
</dbReference>
<reference evidence="10" key="1">
    <citation type="submission" date="2024-06" db="EMBL/GenBank/DDBJ databases">
        <authorList>
            <person name="Fan A."/>
            <person name="Zhang F.Y."/>
            <person name="Zhang L."/>
        </authorList>
    </citation>
    <scope>NUCLEOTIDE SEQUENCE</scope>
    <source>
        <strain evidence="10">Y61</strain>
    </source>
</reference>
<dbReference type="InterPro" id="IPR005935">
    <property type="entry name" value="Mev_decarb"/>
</dbReference>
<dbReference type="InterPro" id="IPR014721">
    <property type="entry name" value="Ribsml_uS5_D2-typ_fold_subgr"/>
</dbReference>
<dbReference type="InterPro" id="IPR036554">
    <property type="entry name" value="GHMP_kinase_C_sf"/>
</dbReference>
<dbReference type="PANTHER" id="PTHR10977:SF3">
    <property type="entry name" value="DIPHOSPHOMEVALONATE DECARBOXYLASE"/>
    <property type="match status" value="1"/>
</dbReference>
<evidence type="ECO:0000256" key="1">
    <source>
        <dbReference type="ARBA" id="ARBA00008831"/>
    </source>
</evidence>
<protein>
    <recommendedName>
        <fullName evidence="2">diphosphomevalonate decarboxylase</fullName>
        <ecNumber evidence="2">4.1.1.33</ecNumber>
    </recommendedName>
</protein>
<sequence length="325" mass="35581">MDAARAYTNIALIKYWGKRDEQLILPMNSSLSLTLDTFYTETGVEPLKALHEDEVVMDGVLLSGASAEKVRHFMHLIREKSGSRLFARIVTRNHVPVAAGFASSASGFAALAAAAARVYGLDCSPAALSRLARRGSGSASRSIYGGFVKWLKGTDDASSYALPVDPARWPIRVLSVVVNGKAKRLSSRAGMKRTVETSPFYPAWVRQSEKDLAGIEPAIRAHDFESLGKIAEANALRMHAAMLAADPPFTYWEEGTLTVMRRAAYLRSQGVPCYFTIDAGPNVKLFCLQPHVNRIREDLSRFFPSEALIVTRPGPGVAYLDHPVQ</sequence>
<organism evidence="10">
    <name type="scientific">Sporolactobacillus sp. Y61</name>
    <dbReference type="NCBI Taxonomy" id="3160863"/>
    <lineage>
        <taxon>Bacteria</taxon>
        <taxon>Bacillati</taxon>
        <taxon>Bacillota</taxon>
        <taxon>Bacilli</taxon>
        <taxon>Bacillales</taxon>
        <taxon>Sporolactobacillaceae</taxon>
        <taxon>Sporolactobacillus</taxon>
    </lineage>
</organism>
<dbReference type="RefSeq" id="WP_353947512.1">
    <property type="nucleotide sequence ID" value="NZ_CP159510.1"/>
</dbReference>
<keyword evidence="7 10" id="KW-0456">Lyase</keyword>
<keyword evidence="6" id="KW-0443">Lipid metabolism</keyword>
<keyword evidence="3" id="KW-0444">Lipid biosynthesis</keyword>
<evidence type="ECO:0000259" key="8">
    <source>
        <dbReference type="Pfam" id="PF18376"/>
    </source>
</evidence>
<dbReference type="AlphaFoldDB" id="A0AAU8IBY3"/>
<feature type="domain" description="Diphosphomevalonate decarboxylase-like N-terminal" evidence="9">
    <location>
        <begin position="6"/>
        <end position="161"/>
    </location>
</feature>
<dbReference type="GO" id="GO:0005524">
    <property type="term" value="F:ATP binding"/>
    <property type="evidence" value="ECO:0007669"/>
    <property type="project" value="UniProtKB-KW"/>
</dbReference>
<dbReference type="EMBL" id="CP159510">
    <property type="protein sequence ID" value="XCJ15717.1"/>
    <property type="molecule type" value="Genomic_DNA"/>
</dbReference>
<dbReference type="Gene3D" id="3.30.70.890">
    <property type="entry name" value="GHMP kinase, C-terminal domain"/>
    <property type="match status" value="1"/>
</dbReference>
<dbReference type="PIRSF" id="PIRSF015950">
    <property type="entry name" value="Mev_P_decrbx"/>
    <property type="match status" value="1"/>
</dbReference>
<keyword evidence="4" id="KW-0547">Nucleotide-binding</keyword>
<dbReference type="InterPro" id="IPR020568">
    <property type="entry name" value="Ribosomal_Su5_D2-typ_SF"/>
</dbReference>
<evidence type="ECO:0000256" key="4">
    <source>
        <dbReference type="ARBA" id="ARBA00022741"/>
    </source>
</evidence>
<dbReference type="GO" id="GO:0019287">
    <property type="term" value="P:isopentenyl diphosphate biosynthetic process, mevalonate pathway"/>
    <property type="evidence" value="ECO:0007669"/>
    <property type="project" value="InterPro"/>
</dbReference>
<dbReference type="SUPFAM" id="SSF55060">
    <property type="entry name" value="GHMP Kinase, C-terminal domain"/>
    <property type="match status" value="1"/>
</dbReference>
<dbReference type="FunFam" id="3.30.230.10:FF:000072">
    <property type="entry name" value="Diphosphomevalonate decarboxylase"/>
    <property type="match status" value="1"/>
</dbReference>
<gene>
    <name evidence="10" type="primary">mvaD</name>
    <name evidence="10" type="ORF">ABNN70_08220</name>
</gene>
<evidence type="ECO:0000256" key="2">
    <source>
        <dbReference type="ARBA" id="ARBA00012296"/>
    </source>
</evidence>
<dbReference type="SUPFAM" id="SSF54211">
    <property type="entry name" value="Ribosomal protein S5 domain 2-like"/>
    <property type="match status" value="1"/>
</dbReference>
<evidence type="ECO:0000256" key="6">
    <source>
        <dbReference type="ARBA" id="ARBA00023098"/>
    </source>
</evidence>
<evidence type="ECO:0000313" key="10">
    <source>
        <dbReference type="EMBL" id="XCJ15717.1"/>
    </source>
</evidence>
<dbReference type="Pfam" id="PF22700">
    <property type="entry name" value="MVD-like_N"/>
    <property type="match status" value="1"/>
</dbReference>
<dbReference type="InterPro" id="IPR041431">
    <property type="entry name" value="Mvd1_C"/>
</dbReference>
<evidence type="ECO:0000256" key="7">
    <source>
        <dbReference type="ARBA" id="ARBA00023239"/>
    </source>
</evidence>
<evidence type="ECO:0000259" key="9">
    <source>
        <dbReference type="Pfam" id="PF22700"/>
    </source>
</evidence>
<dbReference type="EC" id="4.1.1.33" evidence="2"/>
<evidence type="ECO:0000256" key="5">
    <source>
        <dbReference type="ARBA" id="ARBA00022840"/>
    </source>
</evidence>
<evidence type="ECO:0000256" key="3">
    <source>
        <dbReference type="ARBA" id="ARBA00022516"/>
    </source>
</evidence>
<dbReference type="NCBIfam" id="TIGR01240">
    <property type="entry name" value="mevDPdecarb"/>
    <property type="match status" value="1"/>
</dbReference>
<dbReference type="Pfam" id="PF18376">
    <property type="entry name" value="MDD_C"/>
    <property type="match status" value="1"/>
</dbReference>
<comment type="similarity">
    <text evidence="1">Belongs to the diphosphomevalonate decarboxylase family.</text>
</comment>
<dbReference type="PANTHER" id="PTHR10977">
    <property type="entry name" value="DIPHOSPHOMEVALONATE DECARBOXYLASE"/>
    <property type="match status" value="1"/>
</dbReference>
<name>A0AAU8IBY3_9BACL</name>
<keyword evidence="5" id="KW-0067">ATP-binding</keyword>
<dbReference type="InterPro" id="IPR029765">
    <property type="entry name" value="Mev_diP_decarb"/>
</dbReference>
<dbReference type="Gene3D" id="3.30.230.10">
    <property type="match status" value="1"/>
</dbReference>
<accession>A0AAU8IBY3</accession>